<dbReference type="InterPro" id="IPR023393">
    <property type="entry name" value="START-like_dom_sf"/>
</dbReference>
<dbReference type="PANTHER" id="PTHR38588:SF1">
    <property type="entry name" value="BLL0334 PROTEIN"/>
    <property type="match status" value="1"/>
</dbReference>
<dbReference type="Pfam" id="PF06240">
    <property type="entry name" value="COXG"/>
    <property type="match status" value="1"/>
</dbReference>
<dbReference type="Proteomes" id="UP000191987">
    <property type="component" value="Unassembled WGS sequence"/>
</dbReference>
<dbReference type="Gene3D" id="3.30.530.20">
    <property type="match status" value="1"/>
</dbReference>
<evidence type="ECO:0000313" key="2">
    <source>
        <dbReference type="Proteomes" id="UP000191987"/>
    </source>
</evidence>
<dbReference type="RefSeq" id="WP_080821175.1">
    <property type="nucleotide sequence ID" value="NZ_LT009750.1"/>
</dbReference>
<accession>A0A1S7S2H9</accession>
<dbReference type="PANTHER" id="PTHR38588">
    <property type="entry name" value="BLL0334 PROTEIN"/>
    <property type="match status" value="1"/>
</dbReference>
<evidence type="ECO:0008006" key="3">
    <source>
        <dbReference type="Google" id="ProtNLM"/>
    </source>
</evidence>
<organism evidence="1 2">
    <name type="scientific">Agrobacterium deltaense Zutra 3/1</name>
    <dbReference type="NCBI Taxonomy" id="1183427"/>
    <lineage>
        <taxon>Bacteria</taxon>
        <taxon>Pseudomonadati</taxon>
        <taxon>Pseudomonadota</taxon>
        <taxon>Alphaproteobacteria</taxon>
        <taxon>Hyphomicrobiales</taxon>
        <taxon>Rhizobiaceae</taxon>
        <taxon>Rhizobium/Agrobacterium group</taxon>
        <taxon>Agrobacterium</taxon>
    </lineage>
</organism>
<gene>
    <name evidence="1" type="ORF">AGR7C_pAt0090</name>
</gene>
<sequence length="152" mass="16237">MKFSGEIRVPAPKPAVFAKLNDARFFASCVDGVQDLNEIDSTHYTATLETRIAYIKFKFAIAVELTTVRAPDEVAAKAEGTPMGAVGRLTATSTALLREEEGVTIVEYDIDVALAGKLGSIGQPVLKSKAKEMEKQFTANLRAAFAPAEGTA</sequence>
<dbReference type="SUPFAM" id="SSF55961">
    <property type="entry name" value="Bet v1-like"/>
    <property type="match status" value="1"/>
</dbReference>
<evidence type="ECO:0000313" key="1">
    <source>
        <dbReference type="EMBL" id="CUX61619.1"/>
    </source>
</evidence>
<dbReference type="InterPro" id="IPR010419">
    <property type="entry name" value="CO_DH_gsu"/>
</dbReference>
<name>A0A1S7S2H9_9HYPH</name>
<dbReference type="EMBL" id="FBWG01000049">
    <property type="protein sequence ID" value="CUX61619.1"/>
    <property type="molecule type" value="Genomic_DNA"/>
</dbReference>
<reference evidence="1 2" key="1">
    <citation type="submission" date="2016-01" db="EMBL/GenBank/DDBJ databases">
        <authorList>
            <person name="Oliw E.H."/>
        </authorList>
    </citation>
    <scope>NUCLEOTIDE SEQUENCE [LARGE SCALE GENOMIC DNA]</scope>
    <source>
        <strain evidence="1 2">Zutra 3-1</strain>
    </source>
</reference>
<protein>
    <recommendedName>
        <fullName evidence="3">Carbon monoxide dehydrogenase subunit G</fullName>
    </recommendedName>
</protein>
<dbReference type="AlphaFoldDB" id="A0A1S7S2H9"/>
<proteinExistence type="predicted"/>